<dbReference type="Pfam" id="PF03221">
    <property type="entry name" value="HTH_Tnp_Tc5"/>
    <property type="match status" value="1"/>
</dbReference>
<dbReference type="PANTHER" id="PTHR19303:SF73">
    <property type="entry name" value="PROTEIN PDC2"/>
    <property type="match status" value="1"/>
</dbReference>
<dbReference type="SMART" id="SM00674">
    <property type="entry name" value="CENPB"/>
    <property type="match status" value="1"/>
</dbReference>
<keyword evidence="1" id="KW-0238">DNA-binding</keyword>
<dbReference type="PANTHER" id="PTHR19303">
    <property type="entry name" value="TRANSPOSON"/>
    <property type="match status" value="1"/>
</dbReference>
<proteinExistence type="predicted"/>
<dbReference type="Gene3D" id="1.10.10.60">
    <property type="entry name" value="Homeodomain-like"/>
    <property type="match status" value="2"/>
</dbReference>
<evidence type="ECO:0000313" key="4">
    <source>
        <dbReference type="Proteomes" id="UP000076738"/>
    </source>
</evidence>
<accession>A0A167IHV3</accession>
<evidence type="ECO:0000259" key="2">
    <source>
        <dbReference type="PROSITE" id="PS51253"/>
    </source>
</evidence>
<evidence type="ECO:0000256" key="1">
    <source>
        <dbReference type="ARBA" id="ARBA00023125"/>
    </source>
</evidence>
<dbReference type="GO" id="GO:0003677">
    <property type="term" value="F:DNA binding"/>
    <property type="evidence" value="ECO:0007669"/>
    <property type="project" value="UniProtKB-KW"/>
</dbReference>
<feature type="non-terminal residue" evidence="3">
    <location>
        <position position="385"/>
    </location>
</feature>
<dbReference type="Proteomes" id="UP000076738">
    <property type="component" value="Unassembled WGS sequence"/>
</dbReference>
<dbReference type="PROSITE" id="PS51253">
    <property type="entry name" value="HTH_CENPB"/>
    <property type="match status" value="1"/>
</dbReference>
<dbReference type="Pfam" id="PF03184">
    <property type="entry name" value="DDE_1"/>
    <property type="match status" value="1"/>
</dbReference>
<dbReference type="InterPro" id="IPR050863">
    <property type="entry name" value="CenT-Element_Derived"/>
</dbReference>
<dbReference type="InterPro" id="IPR004875">
    <property type="entry name" value="DDE_SF_endonuclease_dom"/>
</dbReference>
<dbReference type="EMBL" id="KV417308">
    <property type="protein sequence ID" value="KZO92661.1"/>
    <property type="molecule type" value="Genomic_DNA"/>
</dbReference>
<dbReference type="SUPFAM" id="SSF46689">
    <property type="entry name" value="Homeodomain-like"/>
    <property type="match status" value="1"/>
</dbReference>
<dbReference type="GO" id="GO:0005634">
    <property type="term" value="C:nucleus"/>
    <property type="evidence" value="ECO:0007669"/>
    <property type="project" value="TreeGrafter"/>
</dbReference>
<evidence type="ECO:0000313" key="3">
    <source>
        <dbReference type="EMBL" id="KZO92661.1"/>
    </source>
</evidence>
<protein>
    <submittedName>
        <fullName evidence="3">DDE-domain-containing protein</fullName>
    </submittedName>
</protein>
<dbReference type="STRING" id="1330018.A0A167IHV3"/>
<name>A0A167IHV3_CALVF</name>
<organism evidence="3 4">
    <name type="scientific">Calocera viscosa (strain TUFC12733)</name>
    <dbReference type="NCBI Taxonomy" id="1330018"/>
    <lineage>
        <taxon>Eukaryota</taxon>
        <taxon>Fungi</taxon>
        <taxon>Dikarya</taxon>
        <taxon>Basidiomycota</taxon>
        <taxon>Agaricomycotina</taxon>
        <taxon>Dacrymycetes</taxon>
        <taxon>Dacrymycetales</taxon>
        <taxon>Dacrymycetaceae</taxon>
        <taxon>Calocera</taxon>
    </lineage>
</organism>
<dbReference type="AlphaFoldDB" id="A0A167IHV3"/>
<reference evidence="3 4" key="1">
    <citation type="journal article" date="2016" name="Mol. Biol. Evol.">
        <title>Comparative Genomics of Early-Diverging Mushroom-Forming Fungi Provides Insights into the Origins of Lignocellulose Decay Capabilities.</title>
        <authorList>
            <person name="Nagy L.G."/>
            <person name="Riley R."/>
            <person name="Tritt A."/>
            <person name="Adam C."/>
            <person name="Daum C."/>
            <person name="Floudas D."/>
            <person name="Sun H."/>
            <person name="Yadav J.S."/>
            <person name="Pangilinan J."/>
            <person name="Larsson K.H."/>
            <person name="Matsuura K."/>
            <person name="Barry K."/>
            <person name="Labutti K."/>
            <person name="Kuo R."/>
            <person name="Ohm R.A."/>
            <person name="Bhattacharya S.S."/>
            <person name="Shirouzu T."/>
            <person name="Yoshinaga Y."/>
            <person name="Martin F.M."/>
            <person name="Grigoriev I.V."/>
            <person name="Hibbett D.S."/>
        </authorList>
    </citation>
    <scope>NUCLEOTIDE SEQUENCE [LARGE SCALE GENOMIC DNA]</scope>
    <source>
        <strain evidence="3 4">TUFC12733</strain>
    </source>
</reference>
<gene>
    <name evidence="3" type="ORF">CALVIDRAFT_487182</name>
</gene>
<keyword evidence="4" id="KW-1185">Reference proteome</keyword>
<dbReference type="InterPro" id="IPR009057">
    <property type="entry name" value="Homeodomain-like_sf"/>
</dbReference>
<dbReference type="InterPro" id="IPR006600">
    <property type="entry name" value="HTH_CenpB_DNA-bd_dom"/>
</dbReference>
<sequence length="385" mass="44659">MDNGCSKKRKENLTLAQRIEILDFTRAHPIFSQLDIARHYSQHGVPLSQGTVSRLIRDEAKLRDKAKDPARMNDKRERLVEFPDVERALAAWVQQAESQLVPVTGAVLKMKAQDFARLSGVPADEFLSCSNGWLDSFKGRHKLKQYRWHGEAGSIALETVADARTQLKQLTDQYVLRDIWNMDETGLFGRMPPDRTLATKQLAGLKGDKWRLSYAFTTNADGSDRFNPLVIGRYQRPRCFRGHSGQDLGYNYFWNRKSWMKSDIFEAYLTEFDEYQKELDRHALLLVDGFSAHKINASKFTNVRVEIFPANMTSHIQPLDQGIIRCFKAHYRSRFILRAVEREMAGIEIQHMYDINQLEVMELAEEAWWKVSDETIRNCWRHSGI</sequence>
<dbReference type="OrthoDB" id="162969at2759"/>
<feature type="domain" description="HTH CENPB-type" evidence="2">
    <location>
        <begin position="73"/>
        <end position="147"/>
    </location>
</feature>